<evidence type="ECO:0008006" key="4">
    <source>
        <dbReference type="Google" id="ProtNLM"/>
    </source>
</evidence>
<comment type="caution">
    <text evidence="2">The sequence shown here is derived from an EMBL/GenBank/DDBJ whole genome shotgun (WGS) entry which is preliminary data.</text>
</comment>
<protein>
    <recommendedName>
        <fullName evidence="4">HypA-like protein</fullName>
    </recommendedName>
</protein>
<name>A0ABR4G2F7_9EURO</name>
<evidence type="ECO:0000313" key="2">
    <source>
        <dbReference type="EMBL" id="KAL2793203.1"/>
    </source>
</evidence>
<evidence type="ECO:0000256" key="1">
    <source>
        <dbReference type="ARBA" id="ARBA00023002"/>
    </source>
</evidence>
<proteinExistence type="predicted"/>
<sequence>MRHTIARGISSAIAHSQAIRCLPVRPLTARYKFSTATATSLIKRFAASNMATARKVHLSPLTDSGVWSTWVTESSAKAASEVLQEDLEKHHVFFNNMGFHNHIVHHVLTIYALGASPEDIKAAYKRDKAYQRRTMPINDKAVESLYDKGLFKDALGEEKNYPNFLEFFQREIDSKGTEAVLSEYVFAEDENAESMMARLFGGLLHPIIHLGFAIEFNQPAIVAEALAQTAVHDDWTGPRYLWPAEKAAGGIGKRGEKTMLQLLEEARANKKLARSSHWDDGNKMRDGVLKRAPEEMINIASQYTVSEDQVQAKFAEMVNTSVYFTSASQRPKKVIKFDFFHIHAVNSSIFYSKILALPFLPTRTKLRLLEWKGRMDLVIYISRNAPELHLEEITNYPVTADWDTIIAQSNRHPGDDGHLSKLVRALRNAEEVCKPYGGQEKERGLAIAGDSWLKIGNMVNDSVKGEDAMWVRSTGFDEAWVDFDDRARL</sequence>
<keyword evidence="1" id="KW-0560">Oxidoreductase</keyword>
<dbReference type="EMBL" id="JBFTWV010000061">
    <property type="protein sequence ID" value="KAL2793203.1"/>
    <property type="molecule type" value="Genomic_DNA"/>
</dbReference>
<gene>
    <name evidence="2" type="ORF">BJX66DRAFT_306566</name>
</gene>
<dbReference type="PANTHER" id="PTHR35870">
    <property type="entry name" value="PROTEIN, PUTATIVE (AFU_ORTHOLOGUE AFUA_5G03330)-RELATED"/>
    <property type="match status" value="1"/>
</dbReference>
<accession>A0ABR4G2F7</accession>
<reference evidence="2 3" key="1">
    <citation type="submission" date="2024-07" db="EMBL/GenBank/DDBJ databases">
        <title>Section-level genome sequencing and comparative genomics of Aspergillus sections Usti and Cavernicolus.</title>
        <authorList>
            <consortium name="Lawrence Berkeley National Laboratory"/>
            <person name="Nybo J.L."/>
            <person name="Vesth T.C."/>
            <person name="Theobald S."/>
            <person name="Frisvad J.C."/>
            <person name="Larsen T.O."/>
            <person name="Kjaerboelling I."/>
            <person name="Rothschild-Mancinelli K."/>
            <person name="Lyhne E.K."/>
            <person name="Kogle M.E."/>
            <person name="Barry K."/>
            <person name="Clum A."/>
            <person name="Na H."/>
            <person name="Ledsgaard L."/>
            <person name="Lin J."/>
            <person name="Lipzen A."/>
            <person name="Kuo A."/>
            <person name="Riley R."/>
            <person name="Mondo S."/>
            <person name="Labutti K."/>
            <person name="Haridas S."/>
            <person name="Pangalinan J."/>
            <person name="Salamov A.A."/>
            <person name="Simmons B.A."/>
            <person name="Magnuson J.K."/>
            <person name="Chen J."/>
            <person name="Drula E."/>
            <person name="Henrissat B."/>
            <person name="Wiebenga A."/>
            <person name="Lubbers R.J."/>
            <person name="Gomes A.C."/>
            <person name="Makela M.R."/>
            <person name="Stajich J."/>
            <person name="Grigoriev I.V."/>
            <person name="Mortensen U.H."/>
            <person name="De Vries R.P."/>
            <person name="Baker S.E."/>
            <person name="Andersen M.R."/>
        </authorList>
    </citation>
    <scope>NUCLEOTIDE SEQUENCE [LARGE SCALE GENOMIC DNA]</scope>
    <source>
        <strain evidence="2 3">CBS 209.92</strain>
    </source>
</reference>
<dbReference type="PANTHER" id="PTHR35870:SF1">
    <property type="entry name" value="PROTEIN, PUTATIVE (AFU_ORTHOLOGUE AFUA_5G03330)-RELATED"/>
    <property type="match status" value="1"/>
</dbReference>
<dbReference type="InterPro" id="IPR025337">
    <property type="entry name" value="Questin_oxidase-like"/>
</dbReference>
<keyword evidence="3" id="KW-1185">Reference proteome</keyword>
<dbReference type="Pfam" id="PF14027">
    <property type="entry name" value="Questin_oxidase"/>
    <property type="match status" value="1"/>
</dbReference>
<evidence type="ECO:0000313" key="3">
    <source>
        <dbReference type="Proteomes" id="UP001610563"/>
    </source>
</evidence>
<dbReference type="Proteomes" id="UP001610563">
    <property type="component" value="Unassembled WGS sequence"/>
</dbReference>
<organism evidence="2 3">
    <name type="scientific">Aspergillus keveii</name>
    <dbReference type="NCBI Taxonomy" id="714993"/>
    <lineage>
        <taxon>Eukaryota</taxon>
        <taxon>Fungi</taxon>
        <taxon>Dikarya</taxon>
        <taxon>Ascomycota</taxon>
        <taxon>Pezizomycotina</taxon>
        <taxon>Eurotiomycetes</taxon>
        <taxon>Eurotiomycetidae</taxon>
        <taxon>Eurotiales</taxon>
        <taxon>Aspergillaceae</taxon>
        <taxon>Aspergillus</taxon>
        <taxon>Aspergillus subgen. Nidulantes</taxon>
    </lineage>
</organism>